<reference evidence="1 2" key="1">
    <citation type="submission" date="2019-12" db="EMBL/GenBank/DDBJ databases">
        <title>Draft genome sequences Bradyrhizobium cajani AMBPC1010, Bradyrhizobium pachyrhizi AMBPC1040 and Bradyrhizobium yuanmingense ALSPC3051, three plant growth promoting strains isolated from nodules of Cajanus cajan L. in Dominican Republic.</title>
        <authorList>
            <person name="Flores-Felix J.D."/>
            <person name="Araujo J."/>
            <person name="Diaz-Alcantara C."/>
            <person name="Gonzalez-Andres F."/>
            <person name="Velazquez E."/>
        </authorList>
    </citation>
    <scope>NUCLEOTIDE SEQUENCE [LARGE SCALE GENOMIC DNA]</scope>
    <source>
        <strain evidence="1 2">1040</strain>
    </source>
</reference>
<evidence type="ECO:0000313" key="2">
    <source>
        <dbReference type="Proteomes" id="UP000436468"/>
    </source>
</evidence>
<protein>
    <submittedName>
        <fullName evidence="1">Uncharacterized protein</fullName>
    </submittedName>
</protein>
<proteinExistence type="predicted"/>
<sequence>MRESANISPLLQCEKGDAGAVPENRAAEYPKENGRMRRRCDQVFRKTSGKRLYLANCDLWISGPERRLSVGYAPQTITFIDEPKYPIPRHLAFVASGRLAWLHQFSSVMEA</sequence>
<accession>A0A844SL81</accession>
<dbReference type="EMBL" id="WQNF01000003">
    <property type="protein sequence ID" value="MVT64694.1"/>
    <property type="molecule type" value="Genomic_DNA"/>
</dbReference>
<dbReference type="Proteomes" id="UP000436468">
    <property type="component" value="Unassembled WGS sequence"/>
</dbReference>
<organism evidence="1 2">
    <name type="scientific">Bradyrhizobium pachyrhizi</name>
    <dbReference type="NCBI Taxonomy" id="280333"/>
    <lineage>
        <taxon>Bacteria</taxon>
        <taxon>Pseudomonadati</taxon>
        <taxon>Pseudomonadota</taxon>
        <taxon>Alphaproteobacteria</taxon>
        <taxon>Hyphomicrobiales</taxon>
        <taxon>Nitrobacteraceae</taxon>
        <taxon>Bradyrhizobium</taxon>
    </lineage>
</organism>
<name>A0A844SL81_9BRAD</name>
<dbReference type="RefSeq" id="WP_157341801.1">
    <property type="nucleotide sequence ID" value="NZ_WQNF01000003.1"/>
</dbReference>
<keyword evidence="2" id="KW-1185">Reference proteome</keyword>
<dbReference type="AlphaFoldDB" id="A0A844SL81"/>
<gene>
    <name evidence="1" type="ORF">GPL21_06150</name>
</gene>
<comment type="caution">
    <text evidence="1">The sequence shown here is derived from an EMBL/GenBank/DDBJ whole genome shotgun (WGS) entry which is preliminary data.</text>
</comment>
<evidence type="ECO:0000313" key="1">
    <source>
        <dbReference type="EMBL" id="MVT64694.1"/>
    </source>
</evidence>